<keyword evidence="1" id="KW-0812">Transmembrane</keyword>
<proteinExistence type="predicted"/>
<evidence type="ECO:0000256" key="1">
    <source>
        <dbReference type="SAM" id="Phobius"/>
    </source>
</evidence>
<reference evidence="3 4" key="1">
    <citation type="submission" date="2019-01" db="EMBL/GenBank/DDBJ databases">
        <authorList>
            <person name="Chen W.-M."/>
        </authorList>
    </citation>
    <scope>NUCLEOTIDE SEQUENCE [LARGE SCALE GENOMIC DNA]</scope>
    <source>
        <strain evidence="3 4">CCP-18</strain>
    </source>
</reference>
<keyword evidence="2" id="KW-0732">Signal</keyword>
<evidence type="ECO:0000313" key="3">
    <source>
        <dbReference type="EMBL" id="RVT87801.1"/>
    </source>
</evidence>
<name>A0A437LR08_9BURK</name>
<comment type="caution">
    <text evidence="3">The sequence shown here is derived from an EMBL/GenBank/DDBJ whole genome shotgun (WGS) entry which is preliminary data.</text>
</comment>
<keyword evidence="4" id="KW-1185">Reference proteome</keyword>
<keyword evidence="1" id="KW-1133">Transmembrane helix</keyword>
<protein>
    <submittedName>
        <fullName evidence="3">Uncharacterized protein</fullName>
    </submittedName>
</protein>
<dbReference type="EMBL" id="SACM01000001">
    <property type="protein sequence ID" value="RVT87801.1"/>
    <property type="molecule type" value="Genomic_DNA"/>
</dbReference>
<gene>
    <name evidence="3" type="ORF">EOD73_01900</name>
</gene>
<feature type="transmembrane region" description="Helical" evidence="1">
    <location>
        <begin position="151"/>
        <end position="169"/>
    </location>
</feature>
<keyword evidence="1" id="KW-0472">Membrane</keyword>
<evidence type="ECO:0000256" key="2">
    <source>
        <dbReference type="SAM" id="SignalP"/>
    </source>
</evidence>
<evidence type="ECO:0000313" key="4">
    <source>
        <dbReference type="Proteomes" id="UP000288587"/>
    </source>
</evidence>
<feature type="signal peptide" evidence="2">
    <location>
        <begin position="1"/>
        <end position="23"/>
    </location>
</feature>
<dbReference type="RefSeq" id="WP_127680341.1">
    <property type="nucleotide sequence ID" value="NZ_SACM01000001.1"/>
</dbReference>
<accession>A0A437LR08</accession>
<dbReference type="Proteomes" id="UP000288587">
    <property type="component" value="Unassembled WGS sequence"/>
</dbReference>
<dbReference type="OrthoDB" id="6881973at2"/>
<dbReference type="AlphaFoldDB" id="A0A437LR08"/>
<organism evidence="3 4">
    <name type="scientific">Inhella crocodyli</name>
    <dbReference type="NCBI Taxonomy" id="2499851"/>
    <lineage>
        <taxon>Bacteria</taxon>
        <taxon>Pseudomonadati</taxon>
        <taxon>Pseudomonadota</taxon>
        <taxon>Betaproteobacteria</taxon>
        <taxon>Burkholderiales</taxon>
        <taxon>Sphaerotilaceae</taxon>
        <taxon>Inhella</taxon>
    </lineage>
</organism>
<feature type="chain" id="PRO_5019173022" evidence="2">
    <location>
        <begin position="24"/>
        <end position="181"/>
    </location>
</feature>
<sequence>MKSHLLLPLLAVVALVAAPQAHAGPGHDHGDEAPANTGVALPRFAMTSEAFELVGVLNGKTLTLYLDRAATNEPVPKADIELEFAGAKLTPQAQADGSFVLELPQAPGEGAHTFTATVTAGDEADLLAGELDLHGEAPHADEHAHWDWKRWGVALLGGGLGLAALVAFLRRKRASTFGAAA</sequence>